<name>A0A0F8YR09_9ZZZZ</name>
<feature type="non-terminal residue" evidence="1">
    <location>
        <position position="67"/>
    </location>
</feature>
<reference evidence="1" key="1">
    <citation type="journal article" date="2015" name="Nature">
        <title>Complex archaea that bridge the gap between prokaryotes and eukaryotes.</title>
        <authorList>
            <person name="Spang A."/>
            <person name="Saw J.H."/>
            <person name="Jorgensen S.L."/>
            <person name="Zaremba-Niedzwiedzka K."/>
            <person name="Martijn J."/>
            <person name="Lind A.E."/>
            <person name="van Eijk R."/>
            <person name="Schleper C."/>
            <person name="Guy L."/>
            <person name="Ettema T.J."/>
        </authorList>
    </citation>
    <scope>NUCLEOTIDE SEQUENCE</scope>
</reference>
<sequence length="67" mass="7965">MTERCKGRILQWAYPCPYKAIRDGYCKIHHPDAVKRRSQKSDARYKEQAAEWDVKYVRLNFDKCAGD</sequence>
<gene>
    <name evidence="1" type="ORF">LCGC14_3124860</name>
</gene>
<protein>
    <submittedName>
        <fullName evidence="1">Uncharacterized protein</fullName>
    </submittedName>
</protein>
<evidence type="ECO:0000313" key="1">
    <source>
        <dbReference type="EMBL" id="KKK50451.1"/>
    </source>
</evidence>
<dbReference type="EMBL" id="LAZR01068015">
    <property type="protein sequence ID" value="KKK50451.1"/>
    <property type="molecule type" value="Genomic_DNA"/>
</dbReference>
<dbReference type="AlphaFoldDB" id="A0A0F8YR09"/>
<accession>A0A0F8YR09</accession>
<proteinExistence type="predicted"/>
<organism evidence="1">
    <name type="scientific">marine sediment metagenome</name>
    <dbReference type="NCBI Taxonomy" id="412755"/>
    <lineage>
        <taxon>unclassified sequences</taxon>
        <taxon>metagenomes</taxon>
        <taxon>ecological metagenomes</taxon>
    </lineage>
</organism>
<comment type="caution">
    <text evidence="1">The sequence shown here is derived from an EMBL/GenBank/DDBJ whole genome shotgun (WGS) entry which is preliminary data.</text>
</comment>